<protein>
    <submittedName>
        <fullName evidence="1">Uncharacterized protein</fullName>
    </submittedName>
</protein>
<name>A0A3B1CE67_9ZZZZ</name>
<gene>
    <name evidence="1" type="ORF">MNBD_NITROSPINAE01-1467</name>
</gene>
<accession>A0A3B1CE67</accession>
<organism evidence="1">
    <name type="scientific">hydrothermal vent metagenome</name>
    <dbReference type="NCBI Taxonomy" id="652676"/>
    <lineage>
        <taxon>unclassified sequences</taxon>
        <taxon>metagenomes</taxon>
        <taxon>ecological metagenomes</taxon>
    </lineage>
</organism>
<reference evidence="1" key="1">
    <citation type="submission" date="2018-06" db="EMBL/GenBank/DDBJ databases">
        <authorList>
            <person name="Zhirakovskaya E."/>
        </authorList>
    </citation>
    <scope>NUCLEOTIDE SEQUENCE</scope>
</reference>
<dbReference type="AlphaFoldDB" id="A0A3B1CE67"/>
<dbReference type="EMBL" id="UOGC01000003">
    <property type="protein sequence ID" value="VAX15087.1"/>
    <property type="molecule type" value="Genomic_DNA"/>
</dbReference>
<sequence length="123" mass="13901">METRPKNVTIQDFLKELALPASELGAYLNANTHNSVDIKKITEFAEKVKNVHERLKEMFAGGGDARSKIIERFFINWNNTVLGVLYVSDRICESKSVSEKHYKILKASVNNIQGSLKDFGITQ</sequence>
<proteinExistence type="predicted"/>
<evidence type="ECO:0000313" key="1">
    <source>
        <dbReference type="EMBL" id="VAX15087.1"/>
    </source>
</evidence>